<evidence type="ECO:0000313" key="1">
    <source>
        <dbReference type="EMBL" id="KAK4007188.1"/>
    </source>
</evidence>
<accession>A0ABQ9Z2W3</accession>
<proteinExistence type="predicted"/>
<dbReference type="Proteomes" id="UP001234178">
    <property type="component" value="Unassembled WGS sequence"/>
</dbReference>
<dbReference type="EMBL" id="JAOYFB010000002">
    <property type="protein sequence ID" value="KAK4007188.1"/>
    <property type="molecule type" value="Genomic_DNA"/>
</dbReference>
<reference evidence="1 2" key="1">
    <citation type="journal article" date="2023" name="Nucleic Acids Res.">
        <title>The hologenome of Daphnia magna reveals possible DNA methylation and microbiome-mediated evolution of the host genome.</title>
        <authorList>
            <person name="Chaturvedi A."/>
            <person name="Li X."/>
            <person name="Dhandapani V."/>
            <person name="Marshall H."/>
            <person name="Kissane S."/>
            <person name="Cuenca-Cambronero M."/>
            <person name="Asole G."/>
            <person name="Calvet F."/>
            <person name="Ruiz-Romero M."/>
            <person name="Marangio P."/>
            <person name="Guigo R."/>
            <person name="Rago D."/>
            <person name="Mirbahai L."/>
            <person name="Eastwood N."/>
            <person name="Colbourne J.K."/>
            <person name="Zhou J."/>
            <person name="Mallon E."/>
            <person name="Orsini L."/>
        </authorList>
    </citation>
    <scope>NUCLEOTIDE SEQUENCE [LARGE SCALE GENOMIC DNA]</scope>
    <source>
        <strain evidence="1">LRV0_1</strain>
    </source>
</reference>
<name>A0ABQ9Z2W3_9CRUS</name>
<sequence length="62" mass="7227">MPNPAEVRVHFIVNKAQPPPKLSINKYFILNQFITLELNLRLTVYKASTKVEINQIELFTEI</sequence>
<protein>
    <submittedName>
        <fullName evidence="1">Uncharacterized protein</fullName>
    </submittedName>
</protein>
<organism evidence="1 2">
    <name type="scientific">Daphnia magna</name>
    <dbReference type="NCBI Taxonomy" id="35525"/>
    <lineage>
        <taxon>Eukaryota</taxon>
        <taxon>Metazoa</taxon>
        <taxon>Ecdysozoa</taxon>
        <taxon>Arthropoda</taxon>
        <taxon>Crustacea</taxon>
        <taxon>Branchiopoda</taxon>
        <taxon>Diplostraca</taxon>
        <taxon>Cladocera</taxon>
        <taxon>Anomopoda</taxon>
        <taxon>Daphniidae</taxon>
        <taxon>Daphnia</taxon>
    </lineage>
</organism>
<evidence type="ECO:0000313" key="2">
    <source>
        <dbReference type="Proteomes" id="UP001234178"/>
    </source>
</evidence>
<comment type="caution">
    <text evidence="1">The sequence shown here is derived from an EMBL/GenBank/DDBJ whole genome shotgun (WGS) entry which is preliminary data.</text>
</comment>
<gene>
    <name evidence="1" type="ORF">OUZ56_012348</name>
</gene>
<keyword evidence="2" id="KW-1185">Reference proteome</keyword>